<feature type="region of interest" description="Disordered" evidence="1">
    <location>
        <begin position="95"/>
        <end position="118"/>
    </location>
</feature>
<name>R9TCB1_METII</name>
<keyword evidence="3" id="KW-1185">Reference proteome</keyword>
<dbReference type="RefSeq" id="WP_020449633.1">
    <property type="nucleotide sequence ID" value="NC_021353.1"/>
</dbReference>
<protein>
    <submittedName>
        <fullName evidence="2">Uncharacterized protein</fullName>
    </submittedName>
</protein>
<dbReference type="HOGENOM" id="CLU_2067685_0_0_2"/>
<dbReference type="InParanoid" id="R9TCB1"/>
<organism evidence="2 3">
    <name type="scientific">Methanomassiliicoccus intestinalis (strain Issoire-Mx1)</name>
    <dbReference type="NCBI Taxonomy" id="1295009"/>
    <lineage>
        <taxon>Archaea</taxon>
        <taxon>Methanobacteriati</taxon>
        <taxon>Thermoplasmatota</taxon>
        <taxon>Thermoplasmata</taxon>
        <taxon>Methanomassiliicoccales</taxon>
        <taxon>Methanomassiliicoccaceae</taxon>
        <taxon>Methanomassiliicoccus</taxon>
    </lineage>
</organism>
<feature type="compositionally biased region" description="Polar residues" evidence="1">
    <location>
        <begin position="108"/>
        <end position="118"/>
    </location>
</feature>
<dbReference type="Proteomes" id="UP000014070">
    <property type="component" value="Chromosome"/>
</dbReference>
<sequence>MNVTITPDSEANYILSSIASSKLKLKLDVALAGESVPFRQALQYYSLLGMQNDLLADKLLSLLRDDAVSIAMTKAATLDRICAMIDTEPVRVIKPSKPDPIIFDDPQPSGSGSNKEPQ</sequence>
<dbReference type="AlphaFoldDB" id="R9TCB1"/>
<dbReference type="KEGG" id="mer:MMINT_18290"/>
<dbReference type="STRING" id="1295009.MMINT_18290"/>
<dbReference type="GeneID" id="41324179"/>
<reference evidence="2 3" key="1">
    <citation type="journal article" date="2013" name="Genome Announc.">
        <title>Genome sequence of 'Candidatus Methanomassiliicoccus intestinalis' Issoire-Mx1, a third thermoplasmatales-related methanogenic archaeon from human feces.</title>
        <authorList>
            <person name="Borrel G."/>
            <person name="Harris H.M."/>
            <person name="Parisot N."/>
            <person name="Gaci N."/>
            <person name="Tottey W."/>
            <person name="Mihajlovski A."/>
            <person name="Deane J."/>
            <person name="Gribaldo S."/>
            <person name="Bardot O."/>
            <person name="Peyretaillade E."/>
            <person name="Peyret P."/>
            <person name="O'Toole P.W."/>
            <person name="Brugere J.F."/>
        </authorList>
    </citation>
    <scope>NUCLEOTIDE SEQUENCE [LARGE SCALE GENOMIC DNA]</scope>
    <source>
        <strain evidence="2 3">Issoire-Mx1</strain>
    </source>
</reference>
<dbReference type="EMBL" id="CP005934">
    <property type="protein sequence ID" value="AGN27108.1"/>
    <property type="molecule type" value="Genomic_DNA"/>
</dbReference>
<proteinExistence type="predicted"/>
<evidence type="ECO:0000313" key="3">
    <source>
        <dbReference type="Proteomes" id="UP000014070"/>
    </source>
</evidence>
<evidence type="ECO:0000313" key="2">
    <source>
        <dbReference type="EMBL" id="AGN27108.1"/>
    </source>
</evidence>
<evidence type="ECO:0000256" key="1">
    <source>
        <dbReference type="SAM" id="MobiDB-lite"/>
    </source>
</evidence>
<accession>R9TCB1</accession>
<gene>
    <name evidence="2" type="ORF">MMINT_18290</name>
</gene>